<dbReference type="Gene3D" id="3.30.160.60">
    <property type="entry name" value="Classic Zinc Finger"/>
    <property type="match status" value="2"/>
</dbReference>
<evidence type="ECO:0000256" key="4">
    <source>
        <dbReference type="ARBA" id="ARBA00022833"/>
    </source>
</evidence>
<keyword evidence="4" id="KW-0862">Zinc</keyword>
<dbReference type="Proteomes" id="UP000053097">
    <property type="component" value="Unassembled WGS sequence"/>
</dbReference>
<dbReference type="PANTHER" id="PTHR24408:SF34">
    <property type="entry name" value="ZINC FINGER PROTEIN 672-RELATED"/>
    <property type="match status" value="1"/>
</dbReference>
<feature type="compositionally biased region" description="Basic residues" evidence="6">
    <location>
        <begin position="512"/>
        <end position="521"/>
    </location>
</feature>
<dbReference type="EMBL" id="KK107036">
    <property type="protein sequence ID" value="EZA61979.1"/>
    <property type="molecule type" value="Genomic_DNA"/>
</dbReference>
<dbReference type="PROSITE" id="PS00028">
    <property type="entry name" value="ZINC_FINGER_C2H2_1"/>
    <property type="match status" value="1"/>
</dbReference>
<feature type="compositionally biased region" description="Basic and acidic residues" evidence="6">
    <location>
        <begin position="470"/>
        <end position="484"/>
    </location>
</feature>
<dbReference type="GO" id="GO:0005634">
    <property type="term" value="C:nucleus"/>
    <property type="evidence" value="ECO:0007669"/>
    <property type="project" value="TreeGrafter"/>
</dbReference>
<name>A0A026X3K6_OOCBI</name>
<evidence type="ECO:0000259" key="7">
    <source>
        <dbReference type="PROSITE" id="PS50157"/>
    </source>
</evidence>
<dbReference type="OrthoDB" id="654211at2759"/>
<reference evidence="8 9" key="1">
    <citation type="journal article" date="2014" name="Curr. Biol.">
        <title>The genome of the clonal raider ant Cerapachys biroi.</title>
        <authorList>
            <person name="Oxley P.R."/>
            <person name="Ji L."/>
            <person name="Fetter-Pruneda I."/>
            <person name="McKenzie S.K."/>
            <person name="Li C."/>
            <person name="Hu H."/>
            <person name="Zhang G."/>
            <person name="Kronauer D.J."/>
        </authorList>
    </citation>
    <scope>NUCLEOTIDE SEQUENCE [LARGE SCALE GENOMIC DNA]</scope>
</reference>
<evidence type="ECO:0000313" key="8">
    <source>
        <dbReference type="EMBL" id="EZA61979.1"/>
    </source>
</evidence>
<dbReference type="GO" id="GO:0008270">
    <property type="term" value="F:zinc ion binding"/>
    <property type="evidence" value="ECO:0007669"/>
    <property type="project" value="UniProtKB-KW"/>
</dbReference>
<evidence type="ECO:0000256" key="6">
    <source>
        <dbReference type="SAM" id="MobiDB-lite"/>
    </source>
</evidence>
<dbReference type="GO" id="GO:0000981">
    <property type="term" value="F:DNA-binding transcription factor activity, RNA polymerase II-specific"/>
    <property type="evidence" value="ECO:0007669"/>
    <property type="project" value="TreeGrafter"/>
</dbReference>
<keyword evidence="1" id="KW-0479">Metal-binding</keyword>
<dbReference type="SUPFAM" id="SSF57667">
    <property type="entry name" value="beta-beta-alpha zinc fingers"/>
    <property type="match status" value="2"/>
</dbReference>
<sequence>MGCGPREVAEHFIELHSARILTDNSRNRHHSPRKDYMQIDLKIEDVILYLERLRERAERVAPPTRRTQETQTVPAALLPVTSSFLLQELPSAPTPHMQQNSGTMATPATASTSTKRYCCPYCPYGTDRRDLFTRHENIHREEKPFQCYVCFKPFNRADHVKKHFMRMHREHTYDLNRIRRPAGSKSLQQDSGNTAAAAAAAAAVVAAATAGTSNQQQPQQQHANYQSNFACSKNYQLQPNTVPSTSNGTSSLSLYQAPTMATPGIMQPSNNCNGGRRVQNGCNSKSHVKGGSRSGSQERKYYCGACPWIGGDNWTLKRHMNTHTKPFACTLCEYKAARAERLSTHVLKVHNKRQCSRCSFLAEDLGELQIHQLHDHRINNTSTPSTSIAQTSPPVSNRLQQTLHPVGGRPPPGPPIFPAPLTAIAPTTTVMPSTSYASDPNGPLSLTSNNSVVDGNWTPPDAILNIEERAFGQKDEGNKENKEDQENEGNQVIQMNEEIQEDQENKENYNTPRKKRRRKQKRPIKVIWNLDGCDSCEQKKPILALGIAQDVISDVTQQDPPHIEEKEITEETTSTEQLTERRSWRKKFRCYLCPKNALARSFGRLIVYCEMRERKRFFSNLVFNKL</sequence>
<dbReference type="PROSITE" id="PS50157">
    <property type="entry name" value="ZINC_FINGER_C2H2_2"/>
    <property type="match status" value="2"/>
</dbReference>
<dbReference type="InterPro" id="IPR013087">
    <property type="entry name" value="Znf_C2H2_type"/>
</dbReference>
<keyword evidence="3 5" id="KW-0863">Zinc-finger</keyword>
<keyword evidence="2" id="KW-0677">Repeat</keyword>
<keyword evidence="9" id="KW-1185">Reference proteome</keyword>
<accession>A0A026X3K6</accession>
<gene>
    <name evidence="8" type="ORF">X777_07328</name>
</gene>
<proteinExistence type="predicted"/>
<evidence type="ECO:0000313" key="9">
    <source>
        <dbReference type="Proteomes" id="UP000053097"/>
    </source>
</evidence>
<dbReference type="InterPro" id="IPR036236">
    <property type="entry name" value="Znf_C2H2_sf"/>
</dbReference>
<organism evidence="8 9">
    <name type="scientific">Ooceraea biroi</name>
    <name type="common">Clonal raider ant</name>
    <name type="synonym">Cerapachys biroi</name>
    <dbReference type="NCBI Taxonomy" id="2015173"/>
    <lineage>
        <taxon>Eukaryota</taxon>
        <taxon>Metazoa</taxon>
        <taxon>Ecdysozoa</taxon>
        <taxon>Arthropoda</taxon>
        <taxon>Hexapoda</taxon>
        <taxon>Insecta</taxon>
        <taxon>Pterygota</taxon>
        <taxon>Neoptera</taxon>
        <taxon>Endopterygota</taxon>
        <taxon>Hymenoptera</taxon>
        <taxon>Apocrita</taxon>
        <taxon>Aculeata</taxon>
        <taxon>Formicoidea</taxon>
        <taxon>Formicidae</taxon>
        <taxon>Dorylinae</taxon>
        <taxon>Ooceraea</taxon>
    </lineage>
</organism>
<protein>
    <submittedName>
        <fullName evidence="8">Protein charlatan</fullName>
    </submittedName>
</protein>
<dbReference type="AlphaFoldDB" id="A0A026X3K6"/>
<dbReference type="SMART" id="SM00355">
    <property type="entry name" value="ZnF_C2H2"/>
    <property type="match status" value="5"/>
</dbReference>
<feature type="domain" description="C2H2-type" evidence="7">
    <location>
        <begin position="117"/>
        <end position="144"/>
    </location>
</feature>
<feature type="region of interest" description="Disordered" evidence="6">
    <location>
        <begin position="470"/>
        <end position="521"/>
    </location>
</feature>
<evidence type="ECO:0000256" key="3">
    <source>
        <dbReference type="ARBA" id="ARBA00022771"/>
    </source>
</evidence>
<evidence type="ECO:0000256" key="2">
    <source>
        <dbReference type="ARBA" id="ARBA00022737"/>
    </source>
</evidence>
<feature type="domain" description="C2H2-type" evidence="7">
    <location>
        <begin position="145"/>
        <end position="173"/>
    </location>
</feature>
<dbReference type="GO" id="GO:0043565">
    <property type="term" value="F:sequence-specific DNA binding"/>
    <property type="evidence" value="ECO:0007669"/>
    <property type="project" value="TreeGrafter"/>
</dbReference>
<dbReference type="PANTHER" id="PTHR24408">
    <property type="entry name" value="ZINC FINGER PROTEIN"/>
    <property type="match status" value="1"/>
</dbReference>
<evidence type="ECO:0000256" key="5">
    <source>
        <dbReference type="PROSITE-ProRule" id="PRU00042"/>
    </source>
</evidence>
<evidence type="ECO:0000256" key="1">
    <source>
        <dbReference type="ARBA" id="ARBA00022723"/>
    </source>
</evidence>